<dbReference type="AlphaFoldDB" id="A0A1M6ZUD8"/>
<feature type="region of interest" description="Disordered" evidence="1">
    <location>
        <begin position="17"/>
        <end position="39"/>
    </location>
</feature>
<reference evidence="2 3" key="1">
    <citation type="submission" date="2016-10" db="EMBL/GenBank/DDBJ databases">
        <authorList>
            <person name="de Groot N.N."/>
        </authorList>
    </citation>
    <scope>NUCLEOTIDE SEQUENCE [LARGE SCALE GENOMIC DNA]</scope>
    <source>
        <strain evidence="2 3">GAS522</strain>
    </source>
</reference>
<proteinExistence type="predicted"/>
<dbReference type="Proteomes" id="UP000183208">
    <property type="component" value="Unassembled WGS sequence"/>
</dbReference>
<accession>A0A1M6ZUD8</accession>
<evidence type="ECO:0000313" key="3">
    <source>
        <dbReference type="Proteomes" id="UP000183208"/>
    </source>
</evidence>
<sequence length="39" mass="4131">MSSMKLATSVLEGIDLPNPHLAEKKPRTMPGLRVAGVGQ</sequence>
<organism evidence="2 3">
    <name type="scientific">Bradyrhizobium lablabi</name>
    <dbReference type="NCBI Taxonomy" id="722472"/>
    <lineage>
        <taxon>Bacteria</taxon>
        <taxon>Pseudomonadati</taxon>
        <taxon>Pseudomonadota</taxon>
        <taxon>Alphaproteobacteria</taxon>
        <taxon>Hyphomicrobiales</taxon>
        <taxon>Nitrobacteraceae</taxon>
        <taxon>Bradyrhizobium</taxon>
    </lineage>
</organism>
<dbReference type="EMBL" id="FNTI01000001">
    <property type="protein sequence ID" value="SED30757.1"/>
    <property type="molecule type" value="Genomic_DNA"/>
</dbReference>
<evidence type="ECO:0000256" key="1">
    <source>
        <dbReference type="SAM" id="MobiDB-lite"/>
    </source>
</evidence>
<evidence type="ECO:0000313" key="2">
    <source>
        <dbReference type="EMBL" id="SED30757.1"/>
    </source>
</evidence>
<gene>
    <name evidence="2" type="ORF">SAMN05444171_3753</name>
</gene>
<name>A0A1M6ZUD8_9BRAD</name>
<protein>
    <submittedName>
        <fullName evidence="2">Uncharacterized protein</fullName>
    </submittedName>
</protein>